<reference evidence="2" key="1">
    <citation type="submission" date="2015-04" db="UniProtKB">
        <authorList>
            <consortium name="EnsemblPlants"/>
        </authorList>
    </citation>
    <scope>IDENTIFICATION</scope>
</reference>
<feature type="compositionally biased region" description="Gly residues" evidence="1">
    <location>
        <begin position="32"/>
        <end position="45"/>
    </location>
</feature>
<evidence type="ECO:0000313" key="3">
    <source>
        <dbReference type="Proteomes" id="UP000026962"/>
    </source>
</evidence>
<evidence type="ECO:0000256" key="1">
    <source>
        <dbReference type="SAM" id="MobiDB-lite"/>
    </source>
</evidence>
<reference evidence="2" key="2">
    <citation type="submission" date="2018-05" db="EMBL/GenBank/DDBJ databases">
        <title>OpunRS2 (Oryza punctata Reference Sequence Version 2).</title>
        <authorList>
            <person name="Zhang J."/>
            <person name="Kudrna D."/>
            <person name="Lee S."/>
            <person name="Talag J."/>
            <person name="Welchert J."/>
            <person name="Wing R.A."/>
        </authorList>
    </citation>
    <scope>NUCLEOTIDE SEQUENCE [LARGE SCALE GENOMIC DNA]</scope>
</reference>
<dbReference type="AlphaFoldDB" id="A0A0E0M0U2"/>
<dbReference type="EnsemblPlants" id="OPUNC09G07690.1">
    <property type="protein sequence ID" value="OPUNC09G07690.1"/>
    <property type="gene ID" value="OPUNC09G07690"/>
</dbReference>
<organism evidence="2">
    <name type="scientific">Oryza punctata</name>
    <name type="common">Red rice</name>
    <dbReference type="NCBI Taxonomy" id="4537"/>
    <lineage>
        <taxon>Eukaryota</taxon>
        <taxon>Viridiplantae</taxon>
        <taxon>Streptophyta</taxon>
        <taxon>Embryophyta</taxon>
        <taxon>Tracheophyta</taxon>
        <taxon>Spermatophyta</taxon>
        <taxon>Magnoliopsida</taxon>
        <taxon>Liliopsida</taxon>
        <taxon>Poales</taxon>
        <taxon>Poaceae</taxon>
        <taxon>BOP clade</taxon>
        <taxon>Oryzoideae</taxon>
        <taxon>Oryzeae</taxon>
        <taxon>Oryzinae</taxon>
        <taxon>Oryza</taxon>
    </lineage>
</organism>
<accession>A0A0E0M0U2</accession>
<evidence type="ECO:0000313" key="2">
    <source>
        <dbReference type="EnsemblPlants" id="OPUNC09G07690.1"/>
    </source>
</evidence>
<dbReference type="Gramene" id="OPUNC09G07690.1">
    <property type="protein sequence ID" value="OPUNC09G07690.1"/>
    <property type="gene ID" value="OPUNC09G07690"/>
</dbReference>
<feature type="compositionally biased region" description="Polar residues" evidence="1">
    <location>
        <begin position="1"/>
        <end position="10"/>
    </location>
</feature>
<keyword evidence="3" id="KW-1185">Reference proteome</keyword>
<proteinExistence type="predicted"/>
<sequence>MVAASTTSPPLDSAGGEVCGVNSGAHPSAISGGRGGSRGVGGGSIGDLSFARSGSPTCGGELPTSPQQEGRQHRHAKVALFPTP</sequence>
<feature type="region of interest" description="Disordered" evidence="1">
    <location>
        <begin position="1"/>
        <end position="84"/>
    </location>
</feature>
<dbReference type="HOGENOM" id="CLU_2531398_0_0_1"/>
<protein>
    <submittedName>
        <fullName evidence="2">Uncharacterized protein</fullName>
    </submittedName>
</protein>
<name>A0A0E0M0U2_ORYPU</name>
<dbReference type="Proteomes" id="UP000026962">
    <property type="component" value="Chromosome 9"/>
</dbReference>